<dbReference type="GO" id="GO:0032259">
    <property type="term" value="P:methylation"/>
    <property type="evidence" value="ECO:0007669"/>
    <property type="project" value="UniProtKB-KW"/>
</dbReference>
<feature type="domain" description="Methyltransferase" evidence="3">
    <location>
        <begin position="48"/>
        <end position="143"/>
    </location>
</feature>
<proteinExistence type="predicted"/>
<keyword evidence="5" id="KW-1185">Reference proteome</keyword>
<keyword evidence="1 4" id="KW-0489">Methyltransferase</keyword>
<keyword evidence="2" id="KW-0808">Transferase</keyword>
<evidence type="ECO:0000313" key="4">
    <source>
        <dbReference type="EMBL" id="MBW8683060.1"/>
    </source>
</evidence>
<evidence type="ECO:0000256" key="1">
    <source>
        <dbReference type="ARBA" id="ARBA00022603"/>
    </source>
</evidence>
<dbReference type="InterPro" id="IPR029063">
    <property type="entry name" value="SAM-dependent_MTases_sf"/>
</dbReference>
<dbReference type="PANTHER" id="PTHR43861">
    <property type="entry name" value="TRANS-ACONITATE 2-METHYLTRANSFERASE-RELATED"/>
    <property type="match status" value="1"/>
</dbReference>
<evidence type="ECO:0000259" key="3">
    <source>
        <dbReference type="Pfam" id="PF13649"/>
    </source>
</evidence>
<dbReference type="Pfam" id="PF13649">
    <property type="entry name" value="Methyltransf_25"/>
    <property type="match status" value="1"/>
</dbReference>
<reference evidence="4 5" key="1">
    <citation type="submission" date="2021-08" db="EMBL/GenBank/DDBJ databases">
        <title>The genome sequence of Chitinophaga sp. B61.</title>
        <authorList>
            <person name="Zhang X."/>
        </authorList>
    </citation>
    <scope>NUCLEOTIDE SEQUENCE [LARGE SCALE GENOMIC DNA]</scope>
    <source>
        <strain evidence="4 5">B61</strain>
    </source>
</reference>
<protein>
    <submittedName>
        <fullName evidence="4">Methyltransferase domain-containing protein</fullName>
    </submittedName>
</protein>
<sequence>MVAENWFMQEDLWVLQKPVIFNSERIRNTFLEVNRILKLTALTPGEKVLDLGCGIGRHSLEFASRGFEVTGVDLTASFLTTAAENARSQKVDVRYVQGDMRTYCEPDTYGLIINMFTSFGYFTDSEDDVRVLSNCFQSLHSGGILMLEMLGKEVVAANIKSKDVLSYGDYQVITHTTISNNWSWLECKWTIIRDKQVYETRYAHRLYAATEMARLLEEAGFSEVSFFGDLTGAPYDNMARSMLIVAKK</sequence>
<dbReference type="Proteomes" id="UP000812961">
    <property type="component" value="Unassembled WGS sequence"/>
</dbReference>
<evidence type="ECO:0000313" key="5">
    <source>
        <dbReference type="Proteomes" id="UP000812961"/>
    </source>
</evidence>
<dbReference type="GO" id="GO:0008168">
    <property type="term" value="F:methyltransferase activity"/>
    <property type="evidence" value="ECO:0007669"/>
    <property type="project" value="UniProtKB-KW"/>
</dbReference>
<name>A0ABS7G7E6_9BACT</name>
<dbReference type="CDD" id="cd02440">
    <property type="entry name" value="AdoMet_MTases"/>
    <property type="match status" value="1"/>
</dbReference>
<dbReference type="PANTHER" id="PTHR43861:SF1">
    <property type="entry name" value="TRANS-ACONITATE 2-METHYLTRANSFERASE"/>
    <property type="match status" value="1"/>
</dbReference>
<dbReference type="Gene3D" id="3.40.50.150">
    <property type="entry name" value="Vaccinia Virus protein VP39"/>
    <property type="match status" value="1"/>
</dbReference>
<dbReference type="InterPro" id="IPR041698">
    <property type="entry name" value="Methyltransf_25"/>
</dbReference>
<evidence type="ECO:0000256" key="2">
    <source>
        <dbReference type="ARBA" id="ARBA00022679"/>
    </source>
</evidence>
<accession>A0ABS7G7E6</accession>
<gene>
    <name evidence="4" type="ORF">K1Y79_01820</name>
</gene>
<organism evidence="4 5">
    <name type="scientific">Chitinophaga rhizophila</name>
    <dbReference type="NCBI Taxonomy" id="2866212"/>
    <lineage>
        <taxon>Bacteria</taxon>
        <taxon>Pseudomonadati</taxon>
        <taxon>Bacteroidota</taxon>
        <taxon>Chitinophagia</taxon>
        <taxon>Chitinophagales</taxon>
        <taxon>Chitinophagaceae</taxon>
        <taxon>Chitinophaga</taxon>
    </lineage>
</organism>
<dbReference type="EMBL" id="JAICCF010000001">
    <property type="protein sequence ID" value="MBW8683060.1"/>
    <property type="molecule type" value="Genomic_DNA"/>
</dbReference>
<dbReference type="RefSeq" id="WP_220248293.1">
    <property type="nucleotide sequence ID" value="NZ_JAICCF010000001.1"/>
</dbReference>
<dbReference type="SUPFAM" id="SSF53335">
    <property type="entry name" value="S-adenosyl-L-methionine-dependent methyltransferases"/>
    <property type="match status" value="1"/>
</dbReference>
<comment type="caution">
    <text evidence="4">The sequence shown here is derived from an EMBL/GenBank/DDBJ whole genome shotgun (WGS) entry which is preliminary data.</text>
</comment>
<dbReference type="Gene3D" id="2.20.25.110">
    <property type="entry name" value="S-adenosyl-L-methionine-dependent methyltransferases"/>
    <property type="match status" value="1"/>
</dbReference>